<dbReference type="InterPro" id="IPR026816">
    <property type="entry name" value="Flavodoxin_dom"/>
</dbReference>
<name>A0A6L5GQA6_9FIRM</name>
<evidence type="ECO:0000313" key="3">
    <source>
        <dbReference type="Proteomes" id="UP000473648"/>
    </source>
</evidence>
<dbReference type="GO" id="GO:0010181">
    <property type="term" value="F:FMN binding"/>
    <property type="evidence" value="ECO:0007669"/>
    <property type="project" value="InterPro"/>
</dbReference>
<feature type="domain" description="Flavodoxin" evidence="1">
    <location>
        <begin position="4"/>
        <end position="124"/>
    </location>
</feature>
<dbReference type="PROSITE" id="PS00201">
    <property type="entry name" value="FLAVODOXIN"/>
    <property type="match status" value="1"/>
</dbReference>
<evidence type="ECO:0000259" key="1">
    <source>
        <dbReference type="Pfam" id="PF12724"/>
    </source>
</evidence>
<keyword evidence="3" id="KW-1185">Reference proteome</keyword>
<organism evidence="2 3">
    <name type="scientific">Candidatus Pseudoramibacter fermentans</name>
    <dbReference type="NCBI Taxonomy" id="2594427"/>
    <lineage>
        <taxon>Bacteria</taxon>
        <taxon>Bacillati</taxon>
        <taxon>Bacillota</taxon>
        <taxon>Clostridia</taxon>
        <taxon>Eubacteriales</taxon>
        <taxon>Eubacteriaceae</taxon>
        <taxon>Pseudoramibacter</taxon>
    </lineage>
</organism>
<dbReference type="InterPro" id="IPR001226">
    <property type="entry name" value="Flavodoxin_CS"/>
</dbReference>
<dbReference type="EMBL" id="VOGB01000004">
    <property type="protein sequence ID" value="MQM72328.1"/>
    <property type="molecule type" value="Genomic_DNA"/>
</dbReference>
<evidence type="ECO:0000313" key="2">
    <source>
        <dbReference type="EMBL" id="MQM72328.1"/>
    </source>
</evidence>
<protein>
    <recommendedName>
        <fullName evidence="1">Flavodoxin domain-containing protein</fullName>
    </recommendedName>
</protein>
<reference evidence="2" key="1">
    <citation type="journal article" date="2020" name="Appl. Environ. Microbiol.">
        <title>Medium-Chain Fatty Acid Synthesis by 'Candidatus Weimeria bifida' gen. nov., sp. nov., and 'Candidatus Pseudoramibacter fermentans' sp. nov.</title>
        <authorList>
            <person name="Scarborough M.J."/>
            <person name="Myers K.S."/>
            <person name="Donohue T.J."/>
            <person name="Noguera D.R."/>
        </authorList>
    </citation>
    <scope>NUCLEOTIDE SEQUENCE</scope>
    <source>
        <strain evidence="2">EUB1.1</strain>
    </source>
</reference>
<dbReference type="GO" id="GO:0009055">
    <property type="term" value="F:electron transfer activity"/>
    <property type="evidence" value="ECO:0007669"/>
    <property type="project" value="InterPro"/>
</dbReference>
<comment type="caution">
    <text evidence="2">The sequence shown here is derived from an EMBL/GenBank/DDBJ whole genome shotgun (WGS) entry which is preliminary data.</text>
</comment>
<gene>
    <name evidence="2" type="ORF">FRC53_02625</name>
</gene>
<sequence>MKAIVYTSNTGSTQKYAEMLSARLAVPAYSLKKARAAVKPGTAVLYLGWIRAGKIMGYAEAARNYDVSAVCAVGMGQTGTQVREVREKNKIPAQAPLFTLQGNFDIKKLHGAYKVMMQMMVKTVGKALAKKAERTPEEDDMLEMMMRDGERVKAENLNKVLDWAIAQQ</sequence>
<accession>A0A6L5GQA6</accession>
<dbReference type="Proteomes" id="UP000473648">
    <property type="component" value="Unassembled WGS sequence"/>
</dbReference>
<dbReference type="AlphaFoldDB" id="A0A6L5GQA6"/>
<proteinExistence type="predicted"/>
<dbReference type="Pfam" id="PF12724">
    <property type="entry name" value="Flavodoxin_5"/>
    <property type="match status" value="1"/>
</dbReference>